<evidence type="ECO:0000256" key="5">
    <source>
        <dbReference type="ARBA" id="ARBA00022643"/>
    </source>
</evidence>
<evidence type="ECO:0000313" key="10">
    <source>
        <dbReference type="EMBL" id="AUI67629.1"/>
    </source>
</evidence>
<proteinExistence type="inferred from homology"/>
<dbReference type="GO" id="GO:0009055">
    <property type="term" value="F:electron transfer activity"/>
    <property type="evidence" value="ECO:0007669"/>
    <property type="project" value="UniProtKB-UniRule"/>
</dbReference>
<dbReference type="InterPro" id="IPR029039">
    <property type="entry name" value="Flavoprotein-like_sf"/>
</dbReference>
<dbReference type="OrthoDB" id="359268at2"/>
<dbReference type="InterPro" id="IPR010086">
    <property type="entry name" value="Flavodoxin_lc"/>
</dbReference>
<dbReference type="PANTHER" id="PTHR42809:SF1">
    <property type="entry name" value="FLAVODOXIN 1"/>
    <property type="match status" value="1"/>
</dbReference>
<dbReference type="KEGG" id="blep:AL038_03785"/>
<dbReference type="Pfam" id="PF00258">
    <property type="entry name" value="Flavodoxin_1"/>
    <property type="match status" value="1"/>
</dbReference>
<evidence type="ECO:0000259" key="9">
    <source>
        <dbReference type="PROSITE" id="PS50902"/>
    </source>
</evidence>
<dbReference type="InterPro" id="IPR008254">
    <property type="entry name" value="Flavodoxin/NO_synth"/>
</dbReference>
<evidence type="ECO:0000256" key="2">
    <source>
        <dbReference type="ARBA" id="ARBA00005267"/>
    </source>
</evidence>
<dbReference type="NCBIfam" id="NF006739">
    <property type="entry name" value="PRK09267.1-5"/>
    <property type="match status" value="1"/>
</dbReference>
<accession>A0A2N9YB28</accession>
<dbReference type="Proteomes" id="UP000234271">
    <property type="component" value="Chromosome"/>
</dbReference>
<keyword evidence="4 8" id="KW-0285">Flavoprotein</keyword>
<keyword evidence="11" id="KW-1185">Reference proteome</keyword>
<dbReference type="RefSeq" id="WP_062149252.1">
    <property type="nucleotide sequence ID" value="NZ_CP012373.2"/>
</dbReference>
<evidence type="ECO:0000256" key="4">
    <source>
        <dbReference type="ARBA" id="ARBA00022630"/>
    </source>
</evidence>
<comment type="similarity">
    <text evidence="2 8">Belongs to the flavodoxin family.</text>
</comment>
<dbReference type="EMBL" id="CP018889">
    <property type="protein sequence ID" value="AUI67629.1"/>
    <property type="molecule type" value="Genomic_DNA"/>
</dbReference>
<evidence type="ECO:0000256" key="7">
    <source>
        <dbReference type="ARBA" id="ARBA00023231"/>
    </source>
</evidence>
<keyword evidence="5 8" id="KW-0288">FMN</keyword>
<evidence type="ECO:0000256" key="1">
    <source>
        <dbReference type="ARBA" id="ARBA00001917"/>
    </source>
</evidence>
<dbReference type="Gene3D" id="3.40.50.360">
    <property type="match status" value="1"/>
</dbReference>
<dbReference type="AlphaFoldDB" id="A0A2N9YB28"/>
<dbReference type="STRING" id="288004.AL038_03785"/>
<dbReference type="PANTHER" id="PTHR42809">
    <property type="entry name" value="FLAVODOXIN 2"/>
    <property type="match status" value="1"/>
</dbReference>
<dbReference type="PIRSF" id="PIRSF038996">
    <property type="entry name" value="FldA"/>
    <property type="match status" value="1"/>
</dbReference>
<protein>
    <recommendedName>
        <fullName evidence="8">Flavodoxin</fullName>
    </recommendedName>
</protein>
<keyword evidence="7" id="KW-0535">Nitrogen fixation</keyword>
<gene>
    <name evidence="10" type="ORF">BLE401_02235</name>
</gene>
<dbReference type="PROSITE" id="PS50902">
    <property type="entry name" value="FLAVODOXIN_LIKE"/>
    <property type="match status" value="1"/>
</dbReference>
<name>A0A2N9YB28_9GAMM</name>
<dbReference type="PROSITE" id="PS00201">
    <property type="entry name" value="FLAVODOXIN"/>
    <property type="match status" value="1"/>
</dbReference>
<evidence type="ECO:0000256" key="3">
    <source>
        <dbReference type="ARBA" id="ARBA00022448"/>
    </source>
</evidence>
<feature type="domain" description="Flavodoxin-like" evidence="9">
    <location>
        <begin position="4"/>
        <end position="164"/>
    </location>
</feature>
<dbReference type="SUPFAM" id="SSF52218">
    <property type="entry name" value="Flavoproteins"/>
    <property type="match status" value="1"/>
</dbReference>
<dbReference type="InterPro" id="IPR001226">
    <property type="entry name" value="Flavodoxin_CS"/>
</dbReference>
<organism evidence="10 11">
    <name type="scientific">Beggiatoa leptomitoformis</name>
    <dbReference type="NCBI Taxonomy" id="288004"/>
    <lineage>
        <taxon>Bacteria</taxon>
        <taxon>Pseudomonadati</taxon>
        <taxon>Pseudomonadota</taxon>
        <taxon>Gammaproteobacteria</taxon>
        <taxon>Thiotrichales</taxon>
        <taxon>Thiotrichaceae</taxon>
        <taxon>Beggiatoa</taxon>
    </lineage>
</organism>
<dbReference type="PRINTS" id="PR00369">
    <property type="entry name" value="FLAVODOXIN"/>
</dbReference>
<dbReference type="NCBIfam" id="NF006736">
    <property type="entry name" value="PRK09267.1-2"/>
    <property type="match status" value="1"/>
</dbReference>
<sequence>MGTIGLFYGTDTGNTRKVAKIIAKKFGEGVVDIHNVAKATAEDLAKYNSLILGTPTLGDGELEPTWEEFLPKLDDVDLSGKVVAVYGLGDQDGYGHEFVDAMIVLYKKAKERGAKLVGSWSTDGYDFTKSKSVINDEFVGLALDQDNQADMSDERITEWVDKIRADLGA</sequence>
<evidence type="ECO:0000256" key="8">
    <source>
        <dbReference type="PIRNR" id="PIRNR038996"/>
    </source>
</evidence>
<reference evidence="11" key="1">
    <citation type="submission" date="2016-12" db="EMBL/GenBank/DDBJ databases">
        <title>Complete Genome Sequence of Beggiatoa leptomitiformis D-401.</title>
        <authorList>
            <person name="Fomenkov A."/>
            <person name="Vincze T."/>
            <person name="Grabovich M."/>
            <person name="Anton B.P."/>
            <person name="Dubinina G."/>
            <person name="Orlova M."/>
            <person name="Belousova E."/>
            <person name="Roberts R.J."/>
        </authorList>
    </citation>
    <scope>NUCLEOTIDE SEQUENCE [LARGE SCALE GENOMIC DNA]</scope>
    <source>
        <strain evidence="11">D-401</strain>
    </source>
</reference>
<dbReference type="GO" id="GO:0010181">
    <property type="term" value="F:FMN binding"/>
    <property type="evidence" value="ECO:0007669"/>
    <property type="project" value="UniProtKB-UniRule"/>
</dbReference>
<keyword evidence="6 8" id="KW-0249">Electron transport</keyword>
<dbReference type="NCBIfam" id="NF006738">
    <property type="entry name" value="PRK09267.1-4"/>
    <property type="match status" value="1"/>
</dbReference>
<comment type="cofactor">
    <cofactor evidence="1 8">
        <name>FMN</name>
        <dbReference type="ChEBI" id="CHEBI:58210"/>
    </cofactor>
</comment>
<dbReference type="InterPro" id="IPR050619">
    <property type="entry name" value="Flavodoxin"/>
</dbReference>
<evidence type="ECO:0000256" key="6">
    <source>
        <dbReference type="ARBA" id="ARBA00022982"/>
    </source>
</evidence>
<comment type="function">
    <text evidence="8">Low-potential electron donor to a number of redox enzymes.</text>
</comment>
<keyword evidence="3 8" id="KW-0813">Transport</keyword>
<dbReference type="NCBIfam" id="TIGR01752">
    <property type="entry name" value="flav_long"/>
    <property type="match status" value="1"/>
</dbReference>
<dbReference type="InterPro" id="IPR001094">
    <property type="entry name" value="Flavdoxin-like"/>
</dbReference>
<evidence type="ECO:0000313" key="11">
    <source>
        <dbReference type="Proteomes" id="UP000234271"/>
    </source>
</evidence>